<dbReference type="PANTHER" id="PTHR30041">
    <property type="entry name" value="ARSENATE REDUCTASE"/>
    <property type="match status" value="1"/>
</dbReference>
<accession>A0A090MLM4</accession>
<dbReference type="NCBIfam" id="TIGR01617">
    <property type="entry name" value="arsC_related"/>
    <property type="match status" value="1"/>
</dbReference>
<comment type="caution">
    <text evidence="3">The sequence shown here is derived from an EMBL/GenBank/DDBJ whole genome shotgun (WGS) entry which is preliminary data.</text>
</comment>
<dbReference type="AlphaFoldDB" id="A0A090MLM4"/>
<dbReference type="EMBL" id="CCAZ020000001">
    <property type="protein sequence ID" value="CEG08296.1"/>
    <property type="molecule type" value="Genomic_DNA"/>
</dbReference>
<evidence type="ECO:0000256" key="2">
    <source>
        <dbReference type="PROSITE-ProRule" id="PRU01282"/>
    </source>
</evidence>
<protein>
    <submittedName>
        <fullName evidence="3">Regulatory protein spx</fullName>
    </submittedName>
</protein>
<dbReference type="RefSeq" id="WP_048756239.1">
    <property type="nucleotide sequence ID" value="NZ_CCAZ020000001.1"/>
</dbReference>
<organism evidence="3 4">
    <name type="scientific">Afipia felis</name>
    <name type="common">Cat scratch disease bacillus</name>
    <dbReference type="NCBI Taxonomy" id="1035"/>
    <lineage>
        <taxon>Bacteria</taxon>
        <taxon>Pseudomonadati</taxon>
        <taxon>Pseudomonadota</taxon>
        <taxon>Alphaproteobacteria</taxon>
        <taxon>Hyphomicrobiales</taxon>
        <taxon>Nitrobacteraceae</taxon>
        <taxon>Afipia</taxon>
    </lineage>
</organism>
<dbReference type="InterPro" id="IPR006504">
    <property type="entry name" value="Tscrpt_reg_Spx/MgsR"/>
</dbReference>
<comment type="similarity">
    <text evidence="1 2">Belongs to the ArsC family.</text>
</comment>
<dbReference type="Gene3D" id="3.40.30.10">
    <property type="entry name" value="Glutaredoxin"/>
    <property type="match status" value="1"/>
</dbReference>
<evidence type="ECO:0000313" key="3">
    <source>
        <dbReference type="EMBL" id="CEG08296.1"/>
    </source>
</evidence>
<sequence length="124" mass="13902">MSVTIYGIKNCDTMKKAFAWLDKSGAAYDFHDYKKAGVTKGDLEKWCKAAGWETVLNRAGTTFRKLPDADKEGLTERKAIALMMAQPSMIKRPVLDDGKRLLVGFKPDEYEKELGKAARKKAAR</sequence>
<reference evidence="3 4" key="1">
    <citation type="journal article" date="2014" name="Genome Announc.">
        <title>Genome Sequence of Afipia felis Strain 76713, Isolated in Hospital Water Using an Amoeba Co-Culture Procedure.</title>
        <authorList>
            <person name="Benamar S."/>
            <person name="La Scola B."/>
            <person name="Croce O."/>
        </authorList>
    </citation>
    <scope>NUCLEOTIDE SEQUENCE [LARGE SCALE GENOMIC DNA]</scope>
    <source>
        <strain evidence="3 4">76713</strain>
    </source>
</reference>
<proteinExistence type="inferred from homology"/>
<dbReference type="PROSITE" id="PS51353">
    <property type="entry name" value="ARSC"/>
    <property type="match status" value="1"/>
</dbReference>
<name>A0A090MLM4_AFIFE</name>
<dbReference type="Proteomes" id="UP000035762">
    <property type="component" value="Unassembled WGS sequence"/>
</dbReference>
<dbReference type="Pfam" id="PF03960">
    <property type="entry name" value="ArsC"/>
    <property type="match status" value="1"/>
</dbReference>
<dbReference type="PANTHER" id="PTHR30041:SF8">
    <property type="entry name" value="PROTEIN YFFB"/>
    <property type="match status" value="1"/>
</dbReference>
<keyword evidence="4" id="KW-1185">Reference proteome</keyword>
<gene>
    <name evidence="3" type="primary">spxA</name>
    <name evidence="3" type="ORF">BN961_01710</name>
</gene>
<dbReference type="InterPro" id="IPR036249">
    <property type="entry name" value="Thioredoxin-like_sf"/>
</dbReference>
<evidence type="ECO:0000256" key="1">
    <source>
        <dbReference type="ARBA" id="ARBA00007198"/>
    </source>
</evidence>
<dbReference type="STRING" id="1035.BN961_01710"/>
<evidence type="ECO:0000313" key="4">
    <source>
        <dbReference type="Proteomes" id="UP000035762"/>
    </source>
</evidence>
<dbReference type="InterPro" id="IPR006660">
    <property type="entry name" value="Arsenate_reductase-like"/>
</dbReference>
<dbReference type="SUPFAM" id="SSF52833">
    <property type="entry name" value="Thioredoxin-like"/>
    <property type="match status" value="1"/>
</dbReference>
<dbReference type="OrthoDB" id="9803749at2"/>
<dbReference type="CDD" id="cd03035">
    <property type="entry name" value="ArsC_Yffb"/>
    <property type="match status" value="1"/>
</dbReference>